<keyword evidence="1" id="KW-0472">Membrane</keyword>
<keyword evidence="3" id="KW-1185">Reference proteome</keyword>
<evidence type="ECO:0000313" key="2">
    <source>
        <dbReference type="EMBL" id="KAF2034606.1"/>
    </source>
</evidence>
<dbReference type="OrthoDB" id="4435313at2759"/>
<feature type="transmembrane region" description="Helical" evidence="1">
    <location>
        <begin position="117"/>
        <end position="135"/>
    </location>
</feature>
<dbReference type="AlphaFoldDB" id="A0A9P4LP49"/>
<comment type="caution">
    <text evidence="2">The sequence shown here is derived from an EMBL/GenBank/DDBJ whole genome shotgun (WGS) entry which is preliminary data.</text>
</comment>
<protein>
    <submittedName>
        <fullName evidence="2">Uncharacterized protein</fullName>
    </submittedName>
</protein>
<name>A0A9P4LP49_9PLEO</name>
<evidence type="ECO:0000256" key="1">
    <source>
        <dbReference type="SAM" id="Phobius"/>
    </source>
</evidence>
<gene>
    <name evidence="2" type="ORF">EK21DRAFT_85194</name>
</gene>
<feature type="transmembrane region" description="Helical" evidence="1">
    <location>
        <begin position="163"/>
        <end position="187"/>
    </location>
</feature>
<evidence type="ECO:0000313" key="3">
    <source>
        <dbReference type="Proteomes" id="UP000799777"/>
    </source>
</evidence>
<keyword evidence="1" id="KW-0812">Transmembrane</keyword>
<reference evidence="2" key="1">
    <citation type="journal article" date="2020" name="Stud. Mycol.">
        <title>101 Dothideomycetes genomes: a test case for predicting lifestyles and emergence of pathogens.</title>
        <authorList>
            <person name="Haridas S."/>
            <person name="Albert R."/>
            <person name="Binder M."/>
            <person name="Bloem J."/>
            <person name="Labutti K."/>
            <person name="Salamov A."/>
            <person name="Andreopoulos B."/>
            <person name="Baker S."/>
            <person name="Barry K."/>
            <person name="Bills G."/>
            <person name="Bluhm B."/>
            <person name="Cannon C."/>
            <person name="Castanera R."/>
            <person name="Culley D."/>
            <person name="Daum C."/>
            <person name="Ezra D."/>
            <person name="Gonzalez J."/>
            <person name="Henrissat B."/>
            <person name="Kuo A."/>
            <person name="Liang C."/>
            <person name="Lipzen A."/>
            <person name="Lutzoni F."/>
            <person name="Magnuson J."/>
            <person name="Mondo S."/>
            <person name="Nolan M."/>
            <person name="Ohm R."/>
            <person name="Pangilinan J."/>
            <person name="Park H.-J."/>
            <person name="Ramirez L."/>
            <person name="Alfaro M."/>
            <person name="Sun H."/>
            <person name="Tritt A."/>
            <person name="Yoshinaga Y."/>
            <person name="Zwiers L.-H."/>
            <person name="Turgeon B."/>
            <person name="Goodwin S."/>
            <person name="Spatafora J."/>
            <person name="Crous P."/>
            <person name="Grigoriev I."/>
        </authorList>
    </citation>
    <scope>NUCLEOTIDE SEQUENCE</scope>
    <source>
        <strain evidence="2">CBS 110217</strain>
    </source>
</reference>
<sequence>MSLFSPLSIPLASVSNAGAMATSSLRFSSQRSYVASYAKRRRKALATLDLYRWAPRLYGRLAYILRYFKFDKFKGDVQKCWVAADCLFEAAGESRKQQSLKDIAWPERRLIYVTNKLNWIVEILVLALGLVPTYTSNRKETVRKNQEGNMLATAVWSMRRASIIMCLVVCAIGVVASYAGLVFMEIYSKRSAIGCPVRIWVATWYVVALVPAAIHSGFASLRRMWYSRREIKRQASQRSQHANDVEHTDHLLNDAEYADLPPSERPQKHQMTLDVKEKEAEAERKEKVSSAVQGVDEDWPVQMAWAVYYIAGSLIFTSIMAVTVVELVVWVGLGFAGTGSSKILAFFFCLVFEQTDAR</sequence>
<dbReference type="EMBL" id="ML978160">
    <property type="protein sequence ID" value="KAF2034606.1"/>
    <property type="molecule type" value="Genomic_DNA"/>
</dbReference>
<feature type="transmembrane region" description="Helical" evidence="1">
    <location>
        <begin position="199"/>
        <end position="221"/>
    </location>
</feature>
<feature type="transmembrane region" description="Helical" evidence="1">
    <location>
        <begin position="306"/>
        <end position="325"/>
    </location>
</feature>
<dbReference type="Proteomes" id="UP000799777">
    <property type="component" value="Unassembled WGS sequence"/>
</dbReference>
<organism evidence="2 3">
    <name type="scientific">Setomelanomma holmii</name>
    <dbReference type="NCBI Taxonomy" id="210430"/>
    <lineage>
        <taxon>Eukaryota</taxon>
        <taxon>Fungi</taxon>
        <taxon>Dikarya</taxon>
        <taxon>Ascomycota</taxon>
        <taxon>Pezizomycotina</taxon>
        <taxon>Dothideomycetes</taxon>
        <taxon>Pleosporomycetidae</taxon>
        <taxon>Pleosporales</taxon>
        <taxon>Pleosporineae</taxon>
        <taxon>Phaeosphaeriaceae</taxon>
        <taxon>Setomelanomma</taxon>
    </lineage>
</organism>
<feature type="transmembrane region" description="Helical" evidence="1">
    <location>
        <begin position="331"/>
        <end position="352"/>
    </location>
</feature>
<keyword evidence="1" id="KW-1133">Transmembrane helix</keyword>
<proteinExistence type="predicted"/>
<accession>A0A9P4LP49</accession>